<comment type="catalytic activity">
    <reaction evidence="12">
        <text>a hydroperoxide + [thioredoxin]-dithiol = an alcohol + [thioredoxin]-disulfide + H2O</text>
        <dbReference type="Rhea" id="RHEA:62620"/>
        <dbReference type="Rhea" id="RHEA-COMP:10698"/>
        <dbReference type="Rhea" id="RHEA-COMP:10700"/>
        <dbReference type="ChEBI" id="CHEBI:15377"/>
        <dbReference type="ChEBI" id="CHEBI:29950"/>
        <dbReference type="ChEBI" id="CHEBI:30879"/>
        <dbReference type="ChEBI" id="CHEBI:35924"/>
        <dbReference type="ChEBI" id="CHEBI:50058"/>
        <dbReference type="EC" id="1.11.1.24"/>
    </reaction>
</comment>
<dbReference type="SUPFAM" id="SSF52833">
    <property type="entry name" value="Thioredoxin-like"/>
    <property type="match status" value="1"/>
</dbReference>
<dbReference type="NCBIfam" id="NF006960">
    <property type="entry name" value="PRK09437.1"/>
    <property type="match status" value="1"/>
</dbReference>
<dbReference type="PANTHER" id="PTHR42801:SF4">
    <property type="entry name" value="AHPC_TSA FAMILY PROTEIN"/>
    <property type="match status" value="1"/>
</dbReference>
<dbReference type="AlphaFoldDB" id="I4BC12"/>
<dbReference type="Gene3D" id="3.40.30.10">
    <property type="entry name" value="Glutaredoxin"/>
    <property type="match status" value="1"/>
</dbReference>
<dbReference type="KEGG" id="tpx:Turpa_0017"/>
<evidence type="ECO:0000256" key="1">
    <source>
        <dbReference type="ARBA" id="ARBA00003330"/>
    </source>
</evidence>
<reference evidence="14 15" key="1">
    <citation type="submission" date="2012-06" db="EMBL/GenBank/DDBJ databases">
        <title>The complete plasmid of genome of Turneriella parva DSM 21527.</title>
        <authorList>
            <consortium name="US DOE Joint Genome Institute (JGI-PGF)"/>
            <person name="Lucas S."/>
            <person name="Han J."/>
            <person name="Lapidus A."/>
            <person name="Bruce D."/>
            <person name="Goodwin L."/>
            <person name="Pitluck S."/>
            <person name="Peters L."/>
            <person name="Kyrpides N."/>
            <person name="Mavromatis K."/>
            <person name="Ivanova N."/>
            <person name="Mikhailova N."/>
            <person name="Chertkov O."/>
            <person name="Detter J.C."/>
            <person name="Tapia R."/>
            <person name="Han C."/>
            <person name="Land M."/>
            <person name="Hauser L."/>
            <person name="Markowitz V."/>
            <person name="Cheng J.-F."/>
            <person name="Hugenholtz P."/>
            <person name="Woyke T."/>
            <person name="Wu D."/>
            <person name="Gronow S."/>
            <person name="Wellnitz S."/>
            <person name="Brambilla E."/>
            <person name="Klenk H.-P."/>
            <person name="Eisen J.A."/>
        </authorList>
    </citation>
    <scope>NUCLEOTIDE SEQUENCE [LARGE SCALE GENOMIC DNA]</scope>
    <source>
        <strain evidence="15">ATCC BAA-1111 / DSM 21527 / NCTC 11395 / H</strain>
        <plasmid evidence="15">Plasmid pTURPA.01</plasmid>
    </source>
</reference>
<dbReference type="OrthoDB" id="9812811at2"/>
<dbReference type="FunFam" id="3.40.30.10:FF:000007">
    <property type="entry name" value="Thioredoxin-dependent thiol peroxidase"/>
    <property type="match status" value="1"/>
</dbReference>
<comment type="similarity">
    <text evidence="10">Belongs to the peroxiredoxin family. BCP/PrxQ subfamily.</text>
</comment>
<keyword evidence="8" id="KW-0676">Redox-active center</keyword>
<name>I4BC12_TURPD</name>
<dbReference type="Proteomes" id="UP000006048">
    <property type="component" value="Plasmid pTURPA.01"/>
</dbReference>
<keyword evidence="4" id="KW-0575">Peroxidase</keyword>
<dbReference type="PANTHER" id="PTHR42801">
    <property type="entry name" value="THIOREDOXIN-DEPENDENT PEROXIDE REDUCTASE"/>
    <property type="match status" value="1"/>
</dbReference>
<keyword evidence="5" id="KW-0049">Antioxidant</keyword>
<dbReference type="Pfam" id="PF00578">
    <property type="entry name" value="AhpC-TSA"/>
    <property type="match status" value="1"/>
</dbReference>
<keyword evidence="15" id="KW-1185">Reference proteome</keyword>
<evidence type="ECO:0000256" key="11">
    <source>
        <dbReference type="ARBA" id="ARBA00042639"/>
    </source>
</evidence>
<evidence type="ECO:0000256" key="2">
    <source>
        <dbReference type="ARBA" id="ARBA00011245"/>
    </source>
</evidence>
<evidence type="ECO:0000313" key="15">
    <source>
        <dbReference type="Proteomes" id="UP000006048"/>
    </source>
</evidence>
<dbReference type="RefSeq" id="WP_014805294.1">
    <property type="nucleotide sequence ID" value="NC_018021.1"/>
</dbReference>
<dbReference type="GO" id="GO:0045454">
    <property type="term" value="P:cell redox homeostasis"/>
    <property type="evidence" value="ECO:0007669"/>
    <property type="project" value="TreeGrafter"/>
</dbReference>
<dbReference type="InterPro" id="IPR000866">
    <property type="entry name" value="AhpC/TSA"/>
</dbReference>
<evidence type="ECO:0000256" key="6">
    <source>
        <dbReference type="ARBA" id="ARBA00023002"/>
    </source>
</evidence>
<dbReference type="GO" id="GO:0034599">
    <property type="term" value="P:cellular response to oxidative stress"/>
    <property type="evidence" value="ECO:0007669"/>
    <property type="project" value="TreeGrafter"/>
</dbReference>
<dbReference type="InterPro" id="IPR013766">
    <property type="entry name" value="Thioredoxin_domain"/>
</dbReference>
<organism evidence="14 15">
    <name type="scientific">Turneriella parva (strain ATCC BAA-1111 / DSM 21527 / NCTC 11395 / H)</name>
    <name type="common">Leptospira parva</name>
    <dbReference type="NCBI Taxonomy" id="869212"/>
    <lineage>
        <taxon>Bacteria</taxon>
        <taxon>Pseudomonadati</taxon>
        <taxon>Spirochaetota</taxon>
        <taxon>Spirochaetia</taxon>
        <taxon>Leptospirales</taxon>
        <taxon>Leptospiraceae</taxon>
        <taxon>Turneriella</taxon>
    </lineage>
</organism>
<evidence type="ECO:0000256" key="5">
    <source>
        <dbReference type="ARBA" id="ARBA00022862"/>
    </source>
</evidence>
<keyword evidence="6" id="KW-0560">Oxidoreductase</keyword>
<evidence type="ECO:0000259" key="13">
    <source>
        <dbReference type="PROSITE" id="PS51352"/>
    </source>
</evidence>
<dbReference type="PATRIC" id="fig|869212.3.peg.4226"/>
<sequence length="157" mass="17316">MLAAGKKVPASLTGILVGEGEPKKIKLAELWQKKPLILYFYPKDSTPGCTTEAQCFRDNSAALKKAGYTVVGCSRDNEKAHKKFIDAQELNFPLLFDDTGKITEGFGVWAEKSMYGRKYMGILRATFVIDTTGKITHVFDKVSVKTHALDILQAVNA</sequence>
<accession>I4BC12</accession>
<keyword evidence="7" id="KW-1015">Disulfide bond</keyword>
<comment type="subunit">
    <text evidence="2">Monomer.</text>
</comment>
<evidence type="ECO:0000256" key="12">
    <source>
        <dbReference type="ARBA" id="ARBA00049091"/>
    </source>
</evidence>
<evidence type="ECO:0000256" key="3">
    <source>
        <dbReference type="ARBA" id="ARBA00013017"/>
    </source>
</evidence>
<dbReference type="CDD" id="cd03017">
    <property type="entry name" value="PRX_BCP"/>
    <property type="match status" value="1"/>
</dbReference>
<feature type="domain" description="Thioredoxin" evidence="13">
    <location>
        <begin position="2"/>
        <end position="157"/>
    </location>
</feature>
<dbReference type="GO" id="GO:0008379">
    <property type="term" value="F:thioredoxin peroxidase activity"/>
    <property type="evidence" value="ECO:0007669"/>
    <property type="project" value="TreeGrafter"/>
</dbReference>
<evidence type="ECO:0000256" key="10">
    <source>
        <dbReference type="ARBA" id="ARBA00038489"/>
    </source>
</evidence>
<evidence type="ECO:0000256" key="8">
    <source>
        <dbReference type="ARBA" id="ARBA00023284"/>
    </source>
</evidence>
<dbReference type="InterPro" id="IPR050924">
    <property type="entry name" value="Peroxiredoxin_BCP/PrxQ"/>
</dbReference>
<dbReference type="GO" id="GO:0005737">
    <property type="term" value="C:cytoplasm"/>
    <property type="evidence" value="ECO:0007669"/>
    <property type="project" value="TreeGrafter"/>
</dbReference>
<dbReference type="InterPro" id="IPR036249">
    <property type="entry name" value="Thioredoxin-like_sf"/>
</dbReference>
<evidence type="ECO:0000256" key="9">
    <source>
        <dbReference type="ARBA" id="ARBA00032824"/>
    </source>
</evidence>
<dbReference type="PROSITE" id="PS51352">
    <property type="entry name" value="THIOREDOXIN_2"/>
    <property type="match status" value="1"/>
</dbReference>
<evidence type="ECO:0000256" key="7">
    <source>
        <dbReference type="ARBA" id="ARBA00023157"/>
    </source>
</evidence>
<proteinExistence type="inferred from homology"/>
<dbReference type="HOGENOM" id="CLU_042529_14_1_12"/>
<protein>
    <recommendedName>
        <fullName evidence="3">thioredoxin-dependent peroxiredoxin</fullName>
        <ecNumber evidence="3">1.11.1.24</ecNumber>
    </recommendedName>
    <alternativeName>
        <fullName evidence="9">Thioredoxin peroxidase</fullName>
    </alternativeName>
    <alternativeName>
        <fullName evidence="11">Thioredoxin-dependent peroxiredoxin Bcp</fullName>
    </alternativeName>
</protein>
<dbReference type="EMBL" id="CP002960">
    <property type="protein sequence ID" value="AFM14819.1"/>
    <property type="molecule type" value="Genomic_DNA"/>
</dbReference>
<gene>
    <name evidence="14" type="ordered locus">Turpa_0017</name>
</gene>
<evidence type="ECO:0000256" key="4">
    <source>
        <dbReference type="ARBA" id="ARBA00022559"/>
    </source>
</evidence>
<keyword evidence="14" id="KW-0614">Plasmid</keyword>
<dbReference type="EC" id="1.11.1.24" evidence="3"/>
<evidence type="ECO:0000313" key="14">
    <source>
        <dbReference type="EMBL" id="AFM14819.1"/>
    </source>
</evidence>
<geneLocation type="plasmid" evidence="14 15">
    <name>pTURPA.01</name>
</geneLocation>
<comment type="function">
    <text evidence="1">Thiol-specific peroxidase that catalyzes the reduction of hydrogen peroxide and organic hydroperoxides to water and alcohols, respectively. Plays a role in cell protection against oxidative stress by detoxifying peroxides and as sensor of hydrogen peroxide-mediated signaling events.</text>
</comment>